<keyword evidence="1" id="KW-0732">Signal</keyword>
<accession>A0A1Y3UZD6</accession>
<dbReference type="SUPFAM" id="SSF48208">
    <property type="entry name" value="Six-hairpin glycosidases"/>
    <property type="match status" value="1"/>
</dbReference>
<organism evidence="2 3">
    <name type="scientific">Bacteroides uniformis</name>
    <dbReference type="NCBI Taxonomy" id="820"/>
    <lineage>
        <taxon>Bacteria</taxon>
        <taxon>Pseudomonadati</taxon>
        <taxon>Bacteroidota</taxon>
        <taxon>Bacteroidia</taxon>
        <taxon>Bacteroidales</taxon>
        <taxon>Bacteroidaceae</taxon>
        <taxon>Bacteroides</taxon>
    </lineage>
</organism>
<evidence type="ECO:0000313" key="2">
    <source>
        <dbReference type="EMBL" id="OUN54144.1"/>
    </source>
</evidence>
<dbReference type="InterPro" id="IPR014512">
    <property type="entry name" value="O_gly_hydro"/>
</dbReference>
<dbReference type="PIRSF" id="PIRSF021505">
    <property type="entry name" value="O_gly_hdrol"/>
    <property type="match status" value="1"/>
</dbReference>
<dbReference type="GO" id="GO:0016787">
    <property type="term" value="F:hydrolase activity"/>
    <property type="evidence" value="ECO:0007669"/>
    <property type="project" value="UniProtKB-KW"/>
</dbReference>
<dbReference type="AlphaFoldDB" id="A0A1Y3UZD6"/>
<evidence type="ECO:0000256" key="1">
    <source>
        <dbReference type="SAM" id="SignalP"/>
    </source>
</evidence>
<dbReference type="PANTHER" id="PTHR47791:SF4">
    <property type="entry name" value="(PUTATIVE SECRETED PROTEIN)-RELATED"/>
    <property type="match status" value="1"/>
</dbReference>
<dbReference type="RefSeq" id="WP_087332798.1">
    <property type="nucleotide sequence ID" value="NZ_NFHS01000005.1"/>
</dbReference>
<keyword evidence="2" id="KW-0378">Hydrolase</keyword>
<sequence length="396" mass="46246">MKLRNLFLLIALSLPVCLSAQTSKQIYLQRADSLLQQILTLYKVEKYGLLTETYPRNPEQRITYTANTGVVVNQQEVSFLWPYSALVSGCVSLYKVSGQKKYRKLMDRQIKPGLDLYWDSTRIPHCYQSYPAFAGHNDRYYDDNDWVAIDFCDYYERTGDKEYLEKAIQLHDYIYSGWSEELGGGIYWCEQKKESKNTCSNAPATVLCMKLFKLTKDAKYLEQAKKTYQWTRDNLCDPSDFVYWDNKNLQGKVDPAKYTYNSGQMIQAGVLLYQATGEKRYLKEAQQTAEGACRFFLKVQPIAIGEMKFFPGTPWFNVILFRGLKALYLVDRNEAYIKTMIENADYAWNYTRDENGLFSNDWSGHREEQFKSLLENACMIELFAEISELQFKHNKQ</sequence>
<protein>
    <submittedName>
        <fullName evidence="2">Hydrolase</fullName>
    </submittedName>
</protein>
<dbReference type="Pfam" id="PF03663">
    <property type="entry name" value="Glyco_hydro_76"/>
    <property type="match status" value="1"/>
</dbReference>
<dbReference type="EMBL" id="NFHS01000005">
    <property type="protein sequence ID" value="OUN54144.1"/>
    <property type="molecule type" value="Genomic_DNA"/>
</dbReference>
<dbReference type="PANTHER" id="PTHR47791">
    <property type="entry name" value="MEIOTICALLY UP-REGULATED GENE 191 PROTEIN"/>
    <property type="match status" value="1"/>
</dbReference>
<evidence type="ECO:0000313" key="3">
    <source>
        <dbReference type="Proteomes" id="UP000196329"/>
    </source>
</evidence>
<dbReference type="InterPro" id="IPR005198">
    <property type="entry name" value="Glyco_hydro_76"/>
</dbReference>
<dbReference type="Gene3D" id="1.50.10.20">
    <property type="match status" value="1"/>
</dbReference>
<dbReference type="Proteomes" id="UP000196329">
    <property type="component" value="Unassembled WGS sequence"/>
</dbReference>
<reference evidence="3" key="1">
    <citation type="submission" date="2017-04" db="EMBL/GenBank/DDBJ databases">
        <title>Function of individual gut microbiota members based on whole genome sequencing of pure cultures obtained from chicken caecum.</title>
        <authorList>
            <person name="Medvecky M."/>
            <person name="Cejkova D."/>
            <person name="Polansky O."/>
            <person name="Karasova D."/>
            <person name="Kubasova T."/>
            <person name="Cizek A."/>
            <person name="Rychlik I."/>
        </authorList>
    </citation>
    <scope>NUCLEOTIDE SEQUENCE [LARGE SCALE GENOMIC DNA]</scope>
    <source>
        <strain evidence="3">An67</strain>
    </source>
</reference>
<dbReference type="InterPro" id="IPR008928">
    <property type="entry name" value="6-hairpin_glycosidase_sf"/>
</dbReference>
<proteinExistence type="predicted"/>
<dbReference type="GO" id="GO:0005975">
    <property type="term" value="P:carbohydrate metabolic process"/>
    <property type="evidence" value="ECO:0007669"/>
    <property type="project" value="InterPro"/>
</dbReference>
<name>A0A1Y3UZD6_BACUN</name>
<comment type="caution">
    <text evidence="2">The sequence shown here is derived from an EMBL/GenBank/DDBJ whole genome shotgun (WGS) entry which is preliminary data.</text>
</comment>
<dbReference type="InterPro" id="IPR053169">
    <property type="entry name" value="MUG_Protein"/>
</dbReference>
<gene>
    <name evidence="2" type="ORF">B5G17_11050</name>
</gene>
<feature type="signal peptide" evidence="1">
    <location>
        <begin position="1"/>
        <end position="20"/>
    </location>
</feature>
<feature type="chain" id="PRO_5013277377" evidence="1">
    <location>
        <begin position="21"/>
        <end position="396"/>
    </location>
</feature>